<evidence type="ECO:0000259" key="1">
    <source>
        <dbReference type="PROSITE" id="PS51725"/>
    </source>
</evidence>
<dbReference type="EC" id="1.14.-.-" evidence="2"/>
<dbReference type="Pfam" id="PF03992">
    <property type="entry name" value="ABM"/>
    <property type="match status" value="1"/>
</dbReference>
<dbReference type="RefSeq" id="WP_216793844.1">
    <property type="nucleotide sequence ID" value="NZ_JAHNZO010000011.1"/>
</dbReference>
<dbReference type="GO" id="GO:0004497">
    <property type="term" value="F:monooxygenase activity"/>
    <property type="evidence" value="ECO:0007669"/>
    <property type="project" value="UniProtKB-KW"/>
</dbReference>
<comment type="caution">
    <text evidence="2">The sequence shown here is derived from an EMBL/GenBank/DDBJ whole genome shotgun (WGS) entry which is preliminary data.</text>
</comment>
<keyword evidence="2" id="KW-0503">Monooxygenase</keyword>
<proteinExistence type="predicted"/>
<dbReference type="InterPro" id="IPR052936">
    <property type="entry name" value="Jasmonate_Hydroxylase-like"/>
</dbReference>
<dbReference type="PANTHER" id="PTHR37811:SF2">
    <property type="entry name" value="ABM DOMAIN-CONTAINING PROTEIN"/>
    <property type="match status" value="1"/>
</dbReference>
<evidence type="ECO:0000313" key="2">
    <source>
        <dbReference type="EMBL" id="MFB0842067.1"/>
    </source>
</evidence>
<keyword evidence="3" id="KW-1185">Reference proteome</keyword>
<gene>
    <name evidence="2" type="ORF">ACEU3E_07790</name>
</gene>
<dbReference type="InterPro" id="IPR007138">
    <property type="entry name" value="ABM_dom"/>
</dbReference>
<sequence>MTPFAKTPQPPYYAVIFSSQRSEGDHGYGNMAEKMVSLASNQPGFLGVESVRDGHGFGITVSYWESLDAIRNWKANEEHLAAQDKGKTIWYENYITRICRVEKEYGLKEV</sequence>
<dbReference type="EMBL" id="JBHDLN010000003">
    <property type="protein sequence ID" value="MFB0842067.1"/>
    <property type="molecule type" value="Genomic_DNA"/>
</dbReference>
<dbReference type="Proteomes" id="UP001575622">
    <property type="component" value="Unassembled WGS sequence"/>
</dbReference>
<dbReference type="PANTHER" id="PTHR37811">
    <property type="entry name" value="BLL5343 PROTEIN"/>
    <property type="match status" value="1"/>
</dbReference>
<organism evidence="2 3">
    <name type="scientific">Paenibacillus oleatilyticus</name>
    <dbReference type="NCBI Taxonomy" id="2594886"/>
    <lineage>
        <taxon>Bacteria</taxon>
        <taxon>Bacillati</taxon>
        <taxon>Bacillota</taxon>
        <taxon>Bacilli</taxon>
        <taxon>Bacillales</taxon>
        <taxon>Paenibacillaceae</taxon>
        <taxon>Paenibacillus</taxon>
    </lineage>
</organism>
<protein>
    <submittedName>
        <fullName evidence="2">Antibiotic biosynthesis monooxygenase</fullName>
        <ecNumber evidence="2">1.14.-.-</ecNumber>
    </submittedName>
</protein>
<evidence type="ECO:0000313" key="3">
    <source>
        <dbReference type="Proteomes" id="UP001575622"/>
    </source>
</evidence>
<keyword evidence="2" id="KW-0560">Oxidoreductase</keyword>
<reference evidence="2 3" key="1">
    <citation type="submission" date="2024-09" db="EMBL/GenBank/DDBJ databases">
        <authorList>
            <person name="Makale K.P.P."/>
            <person name="Makhzoum A."/>
            <person name="Rantong G."/>
            <person name="Rahube T.O."/>
        </authorList>
    </citation>
    <scope>NUCLEOTIDE SEQUENCE [LARGE SCALE GENOMIC DNA]</scope>
    <source>
        <strain evidence="2 3">KM_D13</strain>
    </source>
</reference>
<name>A0ABV4UY00_9BACL</name>
<accession>A0ABV4UY00</accession>
<feature type="domain" description="ABM" evidence="1">
    <location>
        <begin position="12"/>
        <end position="98"/>
    </location>
</feature>
<dbReference type="PROSITE" id="PS51725">
    <property type="entry name" value="ABM"/>
    <property type="match status" value="1"/>
</dbReference>